<evidence type="ECO:0000259" key="2">
    <source>
        <dbReference type="Pfam" id="PF09834"/>
    </source>
</evidence>
<dbReference type="EMBL" id="AJYK02000020">
    <property type="protein sequence ID" value="OEF28425.1"/>
    <property type="molecule type" value="Genomic_DNA"/>
</dbReference>
<feature type="domain" description="DUF2061" evidence="2">
    <location>
        <begin position="67"/>
        <end position="116"/>
    </location>
</feature>
<dbReference type="Proteomes" id="UP000094070">
    <property type="component" value="Unassembled WGS sequence"/>
</dbReference>
<dbReference type="STRING" id="1188252.A1QC_05165"/>
<dbReference type="InterPro" id="IPR018638">
    <property type="entry name" value="DUF2061_membrane"/>
</dbReference>
<feature type="domain" description="DUF2061" evidence="2">
    <location>
        <begin position="1"/>
        <end position="52"/>
    </location>
</feature>
<feature type="transmembrane region" description="Helical" evidence="1">
    <location>
        <begin position="68"/>
        <end position="86"/>
    </location>
</feature>
<evidence type="ECO:0000256" key="1">
    <source>
        <dbReference type="SAM" id="Phobius"/>
    </source>
</evidence>
<dbReference type="OrthoDB" id="9133582at2"/>
<comment type="caution">
    <text evidence="3">The sequence shown here is derived from an EMBL/GenBank/DDBJ whole genome shotgun (WGS) entry which is preliminary data.</text>
</comment>
<keyword evidence="4" id="KW-1185">Reference proteome</keyword>
<dbReference type="eggNOG" id="COG3205">
    <property type="taxonomic scope" value="Bacteria"/>
</dbReference>
<protein>
    <recommendedName>
        <fullName evidence="2">DUF2061 domain-containing protein</fullName>
    </recommendedName>
</protein>
<organism evidence="3 4">
    <name type="scientific">Vibrio rumoiensis 1S-45</name>
    <dbReference type="NCBI Taxonomy" id="1188252"/>
    <lineage>
        <taxon>Bacteria</taxon>
        <taxon>Pseudomonadati</taxon>
        <taxon>Pseudomonadota</taxon>
        <taxon>Gammaproteobacteria</taxon>
        <taxon>Vibrionales</taxon>
        <taxon>Vibrionaceae</taxon>
        <taxon>Vibrio</taxon>
    </lineage>
</organism>
<gene>
    <name evidence="3" type="ORF">A1QC_05165</name>
</gene>
<dbReference type="RefSeq" id="WP_017026403.1">
    <property type="nucleotide sequence ID" value="NZ_AJYK02000020.1"/>
</dbReference>
<keyword evidence="1" id="KW-0812">Transmembrane</keyword>
<dbReference type="Pfam" id="PF09834">
    <property type="entry name" value="DUF2061"/>
    <property type="match status" value="2"/>
</dbReference>
<sequence>MKKTFTFAILHFSVAFTLAYLLTGDIILGSLIAMTEPMVNTVVFYFHEKAWQQLKFNRIALLSPSKKTASFAIFHFSVAFLVTYLLTGDALIGGLMATIEPSINTVVFYFHERFWQRNEKAKITLHCHHHDLHQHSREISELPEVNSPTKVY</sequence>
<accession>A0A1E5E506</accession>
<evidence type="ECO:0000313" key="4">
    <source>
        <dbReference type="Proteomes" id="UP000094070"/>
    </source>
</evidence>
<name>A0A1E5E506_9VIBR</name>
<reference evidence="3 4" key="1">
    <citation type="journal article" date="2012" name="Science">
        <title>Ecological populations of bacteria act as socially cohesive units of antibiotic production and resistance.</title>
        <authorList>
            <person name="Cordero O.X."/>
            <person name="Wildschutte H."/>
            <person name="Kirkup B."/>
            <person name="Proehl S."/>
            <person name="Ngo L."/>
            <person name="Hussain F."/>
            <person name="Le Roux F."/>
            <person name="Mincer T."/>
            <person name="Polz M.F."/>
        </authorList>
    </citation>
    <scope>NUCLEOTIDE SEQUENCE [LARGE SCALE GENOMIC DNA]</scope>
    <source>
        <strain evidence="3 4">1S-45</strain>
    </source>
</reference>
<dbReference type="AlphaFoldDB" id="A0A1E5E506"/>
<keyword evidence="1" id="KW-1133">Transmembrane helix</keyword>
<proteinExistence type="predicted"/>
<keyword evidence="1" id="KW-0472">Membrane</keyword>
<evidence type="ECO:0000313" key="3">
    <source>
        <dbReference type="EMBL" id="OEF28425.1"/>
    </source>
</evidence>